<dbReference type="InterPro" id="IPR036278">
    <property type="entry name" value="Sialidase_sf"/>
</dbReference>
<sequence length="359" mass="38715">MLALLTPVFYSGVAPGRVCFRIPTILETRTGTLLAFAEDRSAGCSDDSTDHAIVVRRSEDGGETWGEVIEVYRGGSASNPNPVQANDSTVLLHFDTQNNPTDDSHGVDVEAVSRDDGRTWSAATTLKYPPLENTGGLVGPSVGLCDDRGGLFFSTRFDGRTNLYWSRDSGTTWTASSTSVEGVNECSLAFGGGNATTILANCRTSKGERAQVLWVPEDGDYHPSEVVYLDDLPDPGCQGSIVRSPAHPDTYYVSHDRDSHDRRDLVVSVSTDGGKTYPTSISVWPDAAGYSQLTTLFSFFKGGNDEALEFDTLGILFELDSDDVPGIPNASHSIAFATINLSTTLHRRHSSSSSSRERK</sequence>
<evidence type="ECO:0000313" key="3">
    <source>
        <dbReference type="Proteomes" id="UP001230188"/>
    </source>
</evidence>
<dbReference type="GO" id="GO:0004308">
    <property type="term" value="F:exo-alpha-sialidase activity"/>
    <property type="evidence" value="ECO:0007669"/>
    <property type="project" value="InterPro"/>
</dbReference>
<dbReference type="GO" id="GO:0009313">
    <property type="term" value="P:oligosaccharide catabolic process"/>
    <property type="evidence" value="ECO:0007669"/>
    <property type="project" value="TreeGrafter"/>
</dbReference>
<protein>
    <recommendedName>
        <fullName evidence="1">Sialidase domain-containing protein</fullName>
    </recommendedName>
</protein>
<name>A0AAD7U7N6_9STRA</name>
<evidence type="ECO:0000313" key="2">
    <source>
        <dbReference type="EMBL" id="KAJ8599706.1"/>
    </source>
</evidence>
<feature type="domain" description="Sialidase" evidence="1">
    <location>
        <begin position="31"/>
        <end position="293"/>
    </location>
</feature>
<dbReference type="InterPro" id="IPR026856">
    <property type="entry name" value="Sialidase_fam"/>
</dbReference>
<dbReference type="Gene3D" id="2.120.10.10">
    <property type="match status" value="1"/>
</dbReference>
<keyword evidence="3" id="KW-1185">Reference proteome</keyword>
<reference evidence="2" key="1">
    <citation type="submission" date="2023-01" db="EMBL/GenBank/DDBJ databases">
        <title>Metagenome sequencing of chrysophaentin producing Chrysophaeum taylorii.</title>
        <authorList>
            <person name="Davison J."/>
            <person name="Bewley C."/>
        </authorList>
    </citation>
    <scope>NUCLEOTIDE SEQUENCE</scope>
    <source>
        <strain evidence="2">NIES-1699</strain>
    </source>
</reference>
<dbReference type="Pfam" id="PF13088">
    <property type="entry name" value="BNR_2"/>
    <property type="match status" value="1"/>
</dbReference>
<dbReference type="PANTHER" id="PTHR10628">
    <property type="entry name" value="SIALIDASE"/>
    <property type="match status" value="1"/>
</dbReference>
<dbReference type="GO" id="GO:0006689">
    <property type="term" value="P:ganglioside catabolic process"/>
    <property type="evidence" value="ECO:0007669"/>
    <property type="project" value="TreeGrafter"/>
</dbReference>
<proteinExistence type="predicted"/>
<dbReference type="GO" id="GO:0016020">
    <property type="term" value="C:membrane"/>
    <property type="evidence" value="ECO:0007669"/>
    <property type="project" value="TreeGrafter"/>
</dbReference>
<organism evidence="2 3">
    <name type="scientific">Chrysophaeum taylorii</name>
    <dbReference type="NCBI Taxonomy" id="2483200"/>
    <lineage>
        <taxon>Eukaryota</taxon>
        <taxon>Sar</taxon>
        <taxon>Stramenopiles</taxon>
        <taxon>Ochrophyta</taxon>
        <taxon>Pelagophyceae</taxon>
        <taxon>Pelagomonadales</taxon>
        <taxon>Pelagomonadaceae</taxon>
        <taxon>Chrysophaeum</taxon>
    </lineage>
</organism>
<dbReference type="PANTHER" id="PTHR10628:SF30">
    <property type="entry name" value="EXO-ALPHA-SIALIDASE"/>
    <property type="match status" value="1"/>
</dbReference>
<dbReference type="EMBL" id="JAQMWT010000548">
    <property type="protein sequence ID" value="KAJ8599706.1"/>
    <property type="molecule type" value="Genomic_DNA"/>
</dbReference>
<dbReference type="Proteomes" id="UP001230188">
    <property type="component" value="Unassembled WGS sequence"/>
</dbReference>
<dbReference type="AlphaFoldDB" id="A0AAD7U7N6"/>
<evidence type="ECO:0000259" key="1">
    <source>
        <dbReference type="Pfam" id="PF13088"/>
    </source>
</evidence>
<gene>
    <name evidence="2" type="ORF">CTAYLR_004734</name>
</gene>
<comment type="caution">
    <text evidence="2">The sequence shown here is derived from an EMBL/GenBank/DDBJ whole genome shotgun (WGS) entry which is preliminary data.</text>
</comment>
<accession>A0AAD7U7N6</accession>
<dbReference type="CDD" id="cd15482">
    <property type="entry name" value="Sialidase_non-viral"/>
    <property type="match status" value="1"/>
</dbReference>
<dbReference type="SUPFAM" id="SSF50939">
    <property type="entry name" value="Sialidases"/>
    <property type="match status" value="1"/>
</dbReference>
<dbReference type="InterPro" id="IPR011040">
    <property type="entry name" value="Sialidase"/>
</dbReference>
<dbReference type="GO" id="GO:0005737">
    <property type="term" value="C:cytoplasm"/>
    <property type="evidence" value="ECO:0007669"/>
    <property type="project" value="TreeGrafter"/>
</dbReference>